<evidence type="ECO:0000259" key="9">
    <source>
        <dbReference type="Pfam" id="PF00749"/>
    </source>
</evidence>
<accession>A0ABN4M553</accession>
<dbReference type="PANTHER" id="PTHR43311:SF1">
    <property type="entry name" value="GLUTAMYL-Q TRNA(ASP) SYNTHETASE"/>
    <property type="match status" value="1"/>
</dbReference>
<dbReference type="InterPro" id="IPR014729">
    <property type="entry name" value="Rossmann-like_a/b/a_fold"/>
</dbReference>
<evidence type="ECO:0000256" key="1">
    <source>
        <dbReference type="ARBA" id="ARBA00022598"/>
    </source>
</evidence>
<comment type="similarity">
    <text evidence="7">Belongs to the class-I aminoacyl-tRNA synthetase family. GluQ subfamily.</text>
</comment>
<dbReference type="Gene3D" id="3.40.50.620">
    <property type="entry name" value="HUPs"/>
    <property type="match status" value="1"/>
</dbReference>
<sequence length="302" mass="32785">MNRATMSNQANYTGRFAPSPTGPLHAGSLVAAMASYLDAKASHGRWLLRMEDVDEARTAAGAADSILADLDALGMHWDGDVVFQSQRGAAYEAAFDRLGRLAYPCGCTRREIVDSRICVAADGAAVYPGTCRSGLPVGKPARAYRLRVPDPGHIDELIIFDDRWLGRVQQHLAIEVGDFVLKRADGYWAYQLAVVVDDAEQGVTHVVRGADLLDSTGRQIYLQRQLQLATPQYLHVPVITNADGEKLSKQNGAQAIDMTQPLQALIKAAWFLGLDIGQVESIAAFWPLATAAWANLEATRPS</sequence>
<evidence type="ECO:0000256" key="4">
    <source>
        <dbReference type="ARBA" id="ARBA00022833"/>
    </source>
</evidence>
<name>A0ABN4M553_9BURK</name>
<dbReference type="InterPro" id="IPR022380">
    <property type="entry name" value="Glu-Q_tRNA(Asp)_Synthase"/>
</dbReference>
<organism evidence="10 11">
    <name type="scientific">Collimonas pratensis</name>
    <dbReference type="NCBI Taxonomy" id="279113"/>
    <lineage>
        <taxon>Bacteria</taxon>
        <taxon>Pseudomonadati</taxon>
        <taxon>Pseudomonadota</taxon>
        <taxon>Betaproteobacteria</taxon>
        <taxon>Burkholderiales</taxon>
        <taxon>Oxalobacteraceae</taxon>
        <taxon>Collimonas</taxon>
    </lineage>
</organism>
<dbReference type="Proteomes" id="UP000074914">
    <property type="component" value="Chromosome"/>
</dbReference>
<feature type="binding site" evidence="7">
    <location>
        <position position="131"/>
    </location>
    <ligand>
        <name>Zn(2+)</name>
        <dbReference type="ChEBI" id="CHEBI:29105"/>
    </ligand>
</feature>
<feature type="binding site" evidence="7">
    <location>
        <position position="51"/>
    </location>
    <ligand>
        <name>L-glutamate</name>
        <dbReference type="ChEBI" id="CHEBI:29985"/>
    </ligand>
</feature>
<keyword evidence="2 7" id="KW-0479">Metal-binding</keyword>
<dbReference type="EC" id="6.1.1.-" evidence="7"/>
<keyword evidence="11" id="KW-1185">Reference proteome</keyword>
<evidence type="ECO:0000256" key="7">
    <source>
        <dbReference type="HAMAP-Rule" id="MF_01428"/>
    </source>
</evidence>
<feature type="domain" description="Glutamyl/glutaminyl-tRNA synthetase class Ib catalytic" evidence="9">
    <location>
        <begin position="15"/>
        <end position="257"/>
    </location>
</feature>
<proteinExistence type="inferred from homology"/>
<dbReference type="InterPro" id="IPR020058">
    <property type="entry name" value="Glu/Gln-tRNA-synth_Ib_cat-dom"/>
</dbReference>
<dbReference type="PANTHER" id="PTHR43311">
    <property type="entry name" value="GLUTAMATE--TRNA LIGASE"/>
    <property type="match status" value="1"/>
</dbReference>
<dbReference type="NCBIfam" id="NF004315">
    <property type="entry name" value="PRK05710.1-4"/>
    <property type="match status" value="1"/>
</dbReference>
<feature type="binding site" evidence="7">
    <location>
        <position position="105"/>
    </location>
    <ligand>
        <name>Zn(2+)</name>
        <dbReference type="ChEBI" id="CHEBI:29105"/>
    </ligand>
</feature>
<evidence type="ECO:0000313" key="11">
    <source>
        <dbReference type="Proteomes" id="UP000074914"/>
    </source>
</evidence>
<evidence type="ECO:0000256" key="3">
    <source>
        <dbReference type="ARBA" id="ARBA00022741"/>
    </source>
</evidence>
<feature type="binding site" evidence="7">
    <location>
        <position position="208"/>
    </location>
    <ligand>
        <name>L-glutamate</name>
        <dbReference type="ChEBI" id="CHEBI:29985"/>
    </ligand>
</feature>
<dbReference type="NCBIfam" id="TIGR03838">
    <property type="entry name" value="queuosine_YadB"/>
    <property type="match status" value="1"/>
</dbReference>
<keyword evidence="5 7" id="KW-0067">ATP-binding</keyword>
<keyword evidence="3 7" id="KW-0547">Nucleotide-binding</keyword>
<dbReference type="InterPro" id="IPR049940">
    <property type="entry name" value="GluQ/Sye"/>
</dbReference>
<dbReference type="EMBL" id="CP013236">
    <property type="protein sequence ID" value="AMP13320.1"/>
    <property type="molecule type" value="Genomic_DNA"/>
</dbReference>
<keyword evidence="8" id="KW-0648">Protein biosynthesis</keyword>
<dbReference type="PRINTS" id="PR00987">
    <property type="entry name" value="TRNASYNTHGLU"/>
</dbReference>
<feature type="binding site" evidence="7">
    <location>
        <position position="127"/>
    </location>
    <ligand>
        <name>Zn(2+)</name>
        <dbReference type="ChEBI" id="CHEBI:29105"/>
    </ligand>
</feature>
<evidence type="ECO:0000256" key="8">
    <source>
        <dbReference type="RuleBase" id="RU363037"/>
    </source>
</evidence>
<keyword evidence="4 7" id="KW-0862">Zinc</keyword>
<gene>
    <name evidence="7 10" type="primary">gluQ</name>
    <name evidence="10" type="ORF">CPter291_1043</name>
</gene>
<keyword evidence="6 7" id="KW-0030">Aminoacyl-tRNA synthetase</keyword>
<dbReference type="NCBIfam" id="NF004313">
    <property type="entry name" value="PRK05710.1-2"/>
    <property type="match status" value="1"/>
</dbReference>
<feature type="binding site" evidence="7">
    <location>
        <position position="107"/>
    </location>
    <ligand>
        <name>Zn(2+)</name>
        <dbReference type="ChEBI" id="CHEBI:29105"/>
    </ligand>
</feature>
<keyword evidence="1 7" id="KW-0436">Ligase</keyword>
<dbReference type="Pfam" id="PF00749">
    <property type="entry name" value="tRNA-synt_1c"/>
    <property type="match status" value="1"/>
</dbReference>
<evidence type="ECO:0000256" key="2">
    <source>
        <dbReference type="ARBA" id="ARBA00022723"/>
    </source>
</evidence>
<evidence type="ECO:0000313" key="10">
    <source>
        <dbReference type="EMBL" id="AMP13320.1"/>
    </source>
</evidence>
<feature type="short sequence motif" description="'HIGH' region" evidence="7">
    <location>
        <begin position="18"/>
        <end position="28"/>
    </location>
</feature>
<dbReference type="NCBIfam" id="NF004314">
    <property type="entry name" value="PRK05710.1-3"/>
    <property type="match status" value="1"/>
</dbReference>
<dbReference type="InterPro" id="IPR000924">
    <property type="entry name" value="Glu/Gln-tRNA-synth"/>
</dbReference>
<evidence type="ECO:0000256" key="5">
    <source>
        <dbReference type="ARBA" id="ARBA00022840"/>
    </source>
</evidence>
<protein>
    <recommendedName>
        <fullName evidence="7">Glutamyl-Q tRNA(Asp) synthetase</fullName>
        <shortName evidence="7">Glu-Q-RSs</shortName>
        <ecNumber evidence="7">6.1.1.-</ecNumber>
    </recommendedName>
</protein>
<feature type="binding site" evidence="7">
    <location>
        <position position="249"/>
    </location>
    <ligand>
        <name>ATP</name>
        <dbReference type="ChEBI" id="CHEBI:30616"/>
    </ligand>
</feature>
<reference evidence="10 11" key="1">
    <citation type="submission" date="2015-11" db="EMBL/GenBank/DDBJ databases">
        <title>Exploring the genomic traits of fungus-feeding bacterial genus Collimonas.</title>
        <authorList>
            <person name="Song C."/>
            <person name="Schmidt R."/>
            <person name="de Jager V."/>
            <person name="Krzyzanowska D."/>
            <person name="Jongedijk E."/>
            <person name="Cankar K."/>
            <person name="Beekwilder J."/>
            <person name="van Veen A."/>
            <person name="de Boer W."/>
            <person name="van Veen J.A."/>
            <person name="Garbeva P."/>
        </authorList>
    </citation>
    <scope>NUCLEOTIDE SEQUENCE [LARGE SCALE GENOMIC DNA]</scope>
    <source>
        <strain evidence="10 11">Ter291</strain>
    </source>
</reference>
<feature type="binding site" evidence="7">
    <location>
        <begin position="15"/>
        <end position="19"/>
    </location>
    <ligand>
        <name>L-glutamate</name>
        <dbReference type="ChEBI" id="CHEBI:29985"/>
    </ligand>
</feature>
<feature type="short sequence motif" description="'KMSKS' region" evidence="7">
    <location>
        <begin position="246"/>
        <end position="250"/>
    </location>
</feature>
<comment type="function">
    <text evidence="7">Catalyzes the tRNA-independent activation of glutamate in presence of ATP and the subsequent transfer of glutamate onto a tRNA(Asp). Glutamate is transferred on the 2-amino-5-(4,5-dihydroxy-2-cyclopenten-1-yl) moiety of the queuosine in the wobble position of the QUC anticodon.</text>
</comment>
<evidence type="ECO:0000256" key="6">
    <source>
        <dbReference type="ARBA" id="ARBA00023146"/>
    </source>
</evidence>
<dbReference type="HAMAP" id="MF_01428">
    <property type="entry name" value="Glu_Q_tRNA_synth"/>
    <property type="match status" value="1"/>
</dbReference>
<comment type="cofactor">
    <cofactor evidence="7">
        <name>Zn(2+)</name>
        <dbReference type="ChEBI" id="CHEBI:29105"/>
    </cofactor>
    <text evidence="7">Binds 1 zinc ion per subunit.</text>
</comment>
<feature type="binding site" evidence="7">
    <location>
        <position position="190"/>
    </location>
    <ligand>
        <name>L-glutamate</name>
        <dbReference type="ChEBI" id="CHEBI:29985"/>
    </ligand>
</feature>
<dbReference type="SUPFAM" id="SSF52374">
    <property type="entry name" value="Nucleotidylyl transferase"/>
    <property type="match status" value="1"/>
</dbReference>